<sequence length="134" mass="15434">MVSKPIVSSSQLTISYHQRSILALPYPKSTISSIFNPPSKMCNWNIYLWKCDCWTLAIKEPCHFRRQQKTANCNQIQQVKKEWVHVQDKPCANHRANASLYVNGPTAKWEDIESTAYQSAKSLAERGEFPDFVE</sequence>
<organism evidence="1 2">
    <name type="scientific">Fusarium mangiferae</name>
    <name type="common">Mango malformation disease fungus</name>
    <dbReference type="NCBI Taxonomy" id="192010"/>
    <lineage>
        <taxon>Eukaryota</taxon>
        <taxon>Fungi</taxon>
        <taxon>Dikarya</taxon>
        <taxon>Ascomycota</taxon>
        <taxon>Pezizomycotina</taxon>
        <taxon>Sordariomycetes</taxon>
        <taxon>Hypocreomycetidae</taxon>
        <taxon>Hypocreales</taxon>
        <taxon>Nectriaceae</taxon>
        <taxon>Fusarium</taxon>
        <taxon>Fusarium fujikuroi species complex</taxon>
    </lineage>
</organism>
<name>A0A1L7T5N1_FUSMA</name>
<proteinExistence type="predicted"/>
<evidence type="ECO:0000313" key="1">
    <source>
        <dbReference type="EMBL" id="CVK94010.1"/>
    </source>
</evidence>
<dbReference type="GeneID" id="65082560"/>
<dbReference type="RefSeq" id="XP_041682585.1">
    <property type="nucleotide sequence ID" value="XM_041832087.1"/>
</dbReference>
<reference evidence="2" key="1">
    <citation type="journal article" date="2016" name="Genome Biol. Evol.">
        <title>Comparative 'omics' of the Fusarium fujikuroi species complex highlights differences in genetic potential and metabolite synthesis.</title>
        <authorList>
            <person name="Niehaus E.-M."/>
            <person name="Muensterkoetter M."/>
            <person name="Proctor R.H."/>
            <person name="Brown D.W."/>
            <person name="Sharon A."/>
            <person name="Idan Y."/>
            <person name="Oren-Young L."/>
            <person name="Sieber C.M."/>
            <person name="Novak O."/>
            <person name="Pencik A."/>
            <person name="Tarkowska D."/>
            <person name="Hromadova K."/>
            <person name="Freeman S."/>
            <person name="Maymon M."/>
            <person name="Elazar M."/>
            <person name="Youssef S.A."/>
            <person name="El-Shabrawy E.S.M."/>
            <person name="Shalaby A.B.A."/>
            <person name="Houterman P."/>
            <person name="Brock N.L."/>
            <person name="Burkhardt I."/>
            <person name="Tsavkelova E.A."/>
            <person name="Dickschat J.S."/>
            <person name="Galuszka P."/>
            <person name="Gueldener U."/>
            <person name="Tudzynski B."/>
        </authorList>
    </citation>
    <scope>NUCLEOTIDE SEQUENCE [LARGE SCALE GENOMIC DNA]</scope>
    <source>
        <strain evidence="2">MRC7560</strain>
    </source>
</reference>
<protein>
    <submittedName>
        <fullName evidence="1">Uncharacterized protein</fullName>
    </submittedName>
</protein>
<gene>
    <name evidence="1" type="ORF">FMAN_03289</name>
</gene>
<evidence type="ECO:0000313" key="2">
    <source>
        <dbReference type="Proteomes" id="UP000184255"/>
    </source>
</evidence>
<accession>A0A1L7T5N1</accession>
<keyword evidence="2" id="KW-1185">Reference proteome</keyword>
<dbReference type="VEuPathDB" id="FungiDB:FMAN_03289"/>
<dbReference type="EMBL" id="FCQH01000006">
    <property type="protein sequence ID" value="CVK94010.1"/>
    <property type="molecule type" value="Genomic_DNA"/>
</dbReference>
<dbReference type="Proteomes" id="UP000184255">
    <property type="component" value="Unassembled WGS sequence"/>
</dbReference>
<comment type="caution">
    <text evidence="1">The sequence shown here is derived from an EMBL/GenBank/DDBJ whole genome shotgun (WGS) entry which is preliminary data.</text>
</comment>
<dbReference type="AlphaFoldDB" id="A0A1L7T5N1"/>